<evidence type="ECO:0000313" key="1">
    <source>
        <dbReference type="EMBL" id="KAJ8317410.1"/>
    </source>
</evidence>
<dbReference type="EMBL" id="JARBDR010000246">
    <property type="protein sequence ID" value="KAJ8317410.1"/>
    <property type="molecule type" value="Genomic_DNA"/>
</dbReference>
<name>A0ABQ9FMB2_TEGGR</name>
<sequence length="135" mass="15635">MFPSMSVNVSMSMNVGMPTAINNGQYHPMHHHHHHQHWTGQQQPPTRALTPQYQHTQYNVAPLSPQYNCTPNHSTYPLTPELRSIPPCEGRNIFYRTSDNYKEAARCLCRIALEKKQIFVAVDILHKVPHRNQIK</sequence>
<accession>A0ABQ9FMB2</accession>
<keyword evidence="2" id="KW-1185">Reference proteome</keyword>
<comment type="caution">
    <text evidence="1">The sequence shown here is derived from an EMBL/GenBank/DDBJ whole genome shotgun (WGS) entry which is preliminary data.</text>
</comment>
<evidence type="ECO:0000313" key="2">
    <source>
        <dbReference type="Proteomes" id="UP001217089"/>
    </source>
</evidence>
<proteinExistence type="predicted"/>
<organism evidence="1 2">
    <name type="scientific">Tegillarca granosa</name>
    <name type="common">Malaysian cockle</name>
    <name type="synonym">Anadara granosa</name>
    <dbReference type="NCBI Taxonomy" id="220873"/>
    <lineage>
        <taxon>Eukaryota</taxon>
        <taxon>Metazoa</taxon>
        <taxon>Spiralia</taxon>
        <taxon>Lophotrochozoa</taxon>
        <taxon>Mollusca</taxon>
        <taxon>Bivalvia</taxon>
        <taxon>Autobranchia</taxon>
        <taxon>Pteriomorphia</taxon>
        <taxon>Arcoida</taxon>
        <taxon>Arcoidea</taxon>
        <taxon>Arcidae</taxon>
        <taxon>Tegillarca</taxon>
    </lineage>
</organism>
<gene>
    <name evidence="1" type="ORF">KUTeg_005314</name>
</gene>
<protein>
    <submittedName>
        <fullName evidence="1">Uncharacterized protein</fullName>
    </submittedName>
</protein>
<reference evidence="1 2" key="1">
    <citation type="submission" date="2022-12" db="EMBL/GenBank/DDBJ databases">
        <title>Chromosome-level genome of Tegillarca granosa.</title>
        <authorList>
            <person name="Kim J."/>
        </authorList>
    </citation>
    <scope>NUCLEOTIDE SEQUENCE [LARGE SCALE GENOMIC DNA]</scope>
    <source>
        <strain evidence="1">Teg-2019</strain>
        <tissue evidence="1">Adductor muscle</tissue>
    </source>
</reference>
<dbReference type="Proteomes" id="UP001217089">
    <property type="component" value="Unassembled WGS sequence"/>
</dbReference>